<dbReference type="InterPro" id="IPR034005">
    <property type="entry name" value="M3A_DCP"/>
</dbReference>
<evidence type="ECO:0000256" key="2">
    <source>
        <dbReference type="ARBA" id="ARBA00022670"/>
    </source>
</evidence>
<dbReference type="FunFam" id="3.40.390.10:FF:000009">
    <property type="entry name" value="Oligopeptidase A"/>
    <property type="match status" value="1"/>
</dbReference>
<evidence type="ECO:0000313" key="9">
    <source>
        <dbReference type="EMBL" id="PKZ66390.1"/>
    </source>
</evidence>
<dbReference type="Gene3D" id="1.10.1370.40">
    <property type="match status" value="1"/>
</dbReference>
<evidence type="ECO:0000256" key="3">
    <source>
        <dbReference type="ARBA" id="ARBA00022723"/>
    </source>
</evidence>
<dbReference type="AlphaFoldDB" id="A0A2I1RB86"/>
<keyword evidence="5 7" id="KW-0862">Zinc</keyword>
<dbReference type="Gene3D" id="1.10.1370.10">
    <property type="entry name" value="Neurolysin, domain 3"/>
    <property type="match status" value="1"/>
</dbReference>
<gene>
    <name evidence="9" type="ORF">CYJ73_05640</name>
</gene>
<sequence length="691" mass="75645">MTEGETMAAGQGATSVNPVLVHSGLPYDLPDFRSISDDDFLPAFTSAMASHVAEVEAIAAEVAAPTFGNTIEALELSGRDLARASGIFFNLVGPDTNPRRNEISQELSTLLTDHANTIAMNPVLFERISDLHGRADELGLSEPQRRLLDKRYRESVRAGAGLPAGAQQEMREIASRLAYLTTTFSQKILDDTNESAVLVGDATELDGLSAGQIAAARRASIEAGHENGHLITLELPTSQSVLTELTNADVRQRVFEASVNRCARGNEHDTRDLILEIVRLRARRAELLGYRDHAEFVIAEQTAPDPAAVDDMLRELNASAMRAGGRELTRLTEFAGDVPIGPADLTYWLDREKRSQASVPLDGFADYCELDTVLTRGVFHAANTLYGLRFVELTDLPLYHPDVRAWEVRDDTGVGVGLFLGDFYARPSKRGGAWMNNIVDQSSVLQTHPIIVNVLNLTKPDAGQPCLLTMDQLTTLFHEFGHALHGLLSSVEYPSQSGTSVPRDFVEFPSQVNEMWALHPDVLANYARHHETGEPIPAELAEAARESAGTESAHATIEYLAASSLDLAWHRLSVSEAEAIADVETFESQALADAGLHTELIPPRYRSAYFNHIFGGGYSAGYYSYIWSEVLDAETEQWFLAEGGLQRENGRRFADATLSRGDSVDPLVAHEGLIGRRPRIDPLLRRRGLAA</sequence>
<comment type="cofactor">
    <cofactor evidence="7">
        <name>Zn(2+)</name>
        <dbReference type="ChEBI" id="CHEBI:29105"/>
    </cofactor>
    <text evidence="7">Binds 1 zinc ion.</text>
</comment>
<dbReference type="InterPro" id="IPR045090">
    <property type="entry name" value="Pept_M3A_M3B"/>
</dbReference>
<feature type="domain" description="Peptidase M3A/M3B catalytic" evidence="8">
    <location>
        <begin position="242"/>
        <end position="688"/>
    </location>
</feature>
<dbReference type="GO" id="GO:0005829">
    <property type="term" value="C:cytosol"/>
    <property type="evidence" value="ECO:0007669"/>
    <property type="project" value="UniProtKB-ARBA"/>
</dbReference>
<keyword evidence="2 7" id="KW-0645">Protease</keyword>
<evidence type="ECO:0000256" key="6">
    <source>
        <dbReference type="ARBA" id="ARBA00023049"/>
    </source>
</evidence>
<evidence type="ECO:0000259" key="8">
    <source>
        <dbReference type="Pfam" id="PF01432"/>
    </source>
</evidence>
<dbReference type="EMBL" id="PKJC01000003">
    <property type="protein sequence ID" value="PKZ66390.1"/>
    <property type="molecule type" value="Genomic_DNA"/>
</dbReference>
<evidence type="ECO:0000313" key="10">
    <source>
        <dbReference type="Proteomes" id="UP000234662"/>
    </source>
</evidence>
<comment type="caution">
    <text evidence="9">The sequence shown here is derived from an EMBL/GenBank/DDBJ whole genome shotgun (WGS) entry which is preliminary data.</text>
</comment>
<evidence type="ECO:0000256" key="5">
    <source>
        <dbReference type="ARBA" id="ARBA00022833"/>
    </source>
</evidence>
<keyword evidence="6 7" id="KW-0482">Metalloprotease</keyword>
<evidence type="ECO:0000256" key="4">
    <source>
        <dbReference type="ARBA" id="ARBA00022801"/>
    </source>
</evidence>
<reference evidence="9 10" key="1">
    <citation type="submission" date="2017-12" db="EMBL/GenBank/DDBJ databases">
        <title>Phylogenetic diversity of female urinary microbiome.</title>
        <authorList>
            <person name="Thomas-White K."/>
            <person name="Wolfe A.J."/>
        </authorList>
    </citation>
    <scope>NUCLEOTIDE SEQUENCE [LARGE SCALE GENOMIC DNA]</scope>
    <source>
        <strain evidence="9 10">UMB0777</strain>
    </source>
</reference>
<proteinExistence type="inferred from homology"/>
<protein>
    <submittedName>
        <fullName evidence="9">Peptidase M3</fullName>
    </submittedName>
</protein>
<dbReference type="Gene3D" id="3.40.390.10">
    <property type="entry name" value="Collagenase (Catalytic Domain)"/>
    <property type="match status" value="1"/>
</dbReference>
<dbReference type="InterPro" id="IPR024077">
    <property type="entry name" value="Neurolysin/TOP_dom2"/>
</dbReference>
<evidence type="ECO:0000256" key="7">
    <source>
        <dbReference type="RuleBase" id="RU003435"/>
    </source>
</evidence>
<keyword evidence="3 7" id="KW-0479">Metal-binding</keyword>
<dbReference type="RefSeq" id="WP_101819369.1">
    <property type="nucleotide sequence ID" value="NZ_PKJC01000003.1"/>
</dbReference>
<dbReference type="CDD" id="cd06456">
    <property type="entry name" value="M3A_DCP"/>
    <property type="match status" value="1"/>
</dbReference>
<comment type="similarity">
    <text evidence="1 7">Belongs to the peptidase M3 family.</text>
</comment>
<evidence type="ECO:0000256" key="1">
    <source>
        <dbReference type="ARBA" id="ARBA00006040"/>
    </source>
</evidence>
<organism evidence="9 10">
    <name type="scientific">Gordonia terrae</name>
    <dbReference type="NCBI Taxonomy" id="2055"/>
    <lineage>
        <taxon>Bacteria</taxon>
        <taxon>Bacillati</taxon>
        <taxon>Actinomycetota</taxon>
        <taxon>Actinomycetes</taxon>
        <taxon>Mycobacteriales</taxon>
        <taxon>Gordoniaceae</taxon>
        <taxon>Gordonia</taxon>
    </lineage>
</organism>
<dbReference type="Proteomes" id="UP000234662">
    <property type="component" value="Unassembled WGS sequence"/>
</dbReference>
<keyword evidence="4 7" id="KW-0378">Hydrolase</keyword>
<dbReference type="GO" id="GO:0004180">
    <property type="term" value="F:carboxypeptidase activity"/>
    <property type="evidence" value="ECO:0007669"/>
    <property type="project" value="TreeGrafter"/>
</dbReference>
<dbReference type="GO" id="GO:0004222">
    <property type="term" value="F:metalloendopeptidase activity"/>
    <property type="evidence" value="ECO:0007669"/>
    <property type="project" value="InterPro"/>
</dbReference>
<dbReference type="InterPro" id="IPR024079">
    <property type="entry name" value="MetalloPept_cat_dom_sf"/>
</dbReference>
<name>A0A2I1RB86_9ACTN</name>
<dbReference type="Pfam" id="PF01432">
    <property type="entry name" value="Peptidase_M3"/>
    <property type="match status" value="1"/>
</dbReference>
<accession>A0A2I1RB86</accession>
<dbReference type="PANTHER" id="PTHR43660:SF1">
    <property type="entry name" value="DIPEPTIDYL CARBOXYPEPTIDASE"/>
    <property type="match status" value="1"/>
</dbReference>
<dbReference type="SUPFAM" id="SSF55486">
    <property type="entry name" value="Metalloproteases ('zincins'), catalytic domain"/>
    <property type="match status" value="1"/>
</dbReference>
<dbReference type="STRING" id="2055.BCM27_16355"/>
<dbReference type="GO" id="GO:0006508">
    <property type="term" value="P:proteolysis"/>
    <property type="evidence" value="ECO:0007669"/>
    <property type="project" value="UniProtKB-KW"/>
</dbReference>
<dbReference type="GO" id="GO:0046872">
    <property type="term" value="F:metal ion binding"/>
    <property type="evidence" value="ECO:0007669"/>
    <property type="project" value="UniProtKB-UniRule"/>
</dbReference>
<dbReference type="PANTHER" id="PTHR43660">
    <property type="entry name" value="DIPEPTIDYL CARBOXYPEPTIDASE"/>
    <property type="match status" value="1"/>
</dbReference>
<dbReference type="InterPro" id="IPR001567">
    <property type="entry name" value="Pept_M3A_M3B_dom"/>
</dbReference>